<gene>
    <name evidence="6" type="ORF">F5Z01DRAFT_727838</name>
</gene>
<feature type="region of interest" description="Disordered" evidence="4">
    <location>
        <begin position="2456"/>
        <end position="2475"/>
    </location>
</feature>
<evidence type="ECO:0000256" key="4">
    <source>
        <dbReference type="SAM" id="MobiDB-lite"/>
    </source>
</evidence>
<dbReference type="InterPro" id="IPR045851">
    <property type="entry name" value="AMP-bd_C_sf"/>
</dbReference>
<dbReference type="SUPFAM" id="SSF52777">
    <property type="entry name" value="CoA-dependent acyltransferases"/>
    <property type="match status" value="6"/>
</dbReference>
<dbReference type="OrthoDB" id="416786at2759"/>
<evidence type="ECO:0000256" key="1">
    <source>
        <dbReference type="ARBA" id="ARBA00022450"/>
    </source>
</evidence>
<dbReference type="RefSeq" id="XP_046115583.1">
    <property type="nucleotide sequence ID" value="XM_046266675.1"/>
</dbReference>
<feature type="compositionally biased region" description="Polar residues" evidence="4">
    <location>
        <begin position="2601"/>
        <end position="2610"/>
    </location>
</feature>
<dbReference type="SUPFAM" id="SSF56801">
    <property type="entry name" value="Acetyl-CoA synthetase-like"/>
    <property type="match status" value="1"/>
</dbReference>
<protein>
    <recommendedName>
        <fullName evidence="5">Carrier domain-containing protein</fullName>
    </recommendedName>
</protein>
<dbReference type="PROSITE" id="PS50075">
    <property type="entry name" value="CARRIER"/>
    <property type="match status" value="1"/>
</dbReference>
<dbReference type="InterPro" id="IPR000873">
    <property type="entry name" value="AMP-dep_synth/lig_dom"/>
</dbReference>
<keyword evidence="2" id="KW-0597">Phosphoprotein</keyword>
<organism evidence="6 7">
    <name type="scientific">Emericellopsis atlantica</name>
    <dbReference type="NCBI Taxonomy" id="2614577"/>
    <lineage>
        <taxon>Eukaryota</taxon>
        <taxon>Fungi</taxon>
        <taxon>Dikarya</taxon>
        <taxon>Ascomycota</taxon>
        <taxon>Pezizomycotina</taxon>
        <taxon>Sordariomycetes</taxon>
        <taxon>Hypocreomycetidae</taxon>
        <taxon>Hypocreales</taxon>
        <taxon>Bionectriaceae</taxon>
        <taxon>Emericellopsis</taxon>
    </lineage>
</organism>
<dbReference type="InterPro" id="IPR042099">
    <property type="entry name" value="ANL_N_sf"/>
</dbReference>
<dbReference type="Pfam" id="PF00501">
    <property type="entry name" value="AMP-binding"/>
    <property type="match status" value="1"/>
</dbReference>
<evidence type="ECO:0000313" key="6">
    <source>
        <dbReference type="EMBL" id="KAG9251659.1"/>
    </source>
</evidence>
<keyword evidence="1" id="KW-0596">Phosphopantetheine</keyword>
<dbReference type="Gene3D" id="3.40.50.12780">
    <property type="entry name" value="N-terminal domain of ligase-like"/>
    <property type="match status" value="1"/>
</dbReference>
<reference evidence="6" key="1">
    <citation type="journal article" date="2021" name="IMA Fungus">
        <title>Genomic characterization of three marine fungi, including Emericellopsis atlantica sp. nov. with signatures of a generalist lifestyle and marine biomass degradation.</title>
        <authorList>
            <person name="Hagestad O.C."/>
            <person name="Hou L."/>
            <person name="Andersen J.H."/>
            <person name="Hansen E.H."/>
            <person name="Altermark B."/>
            <person name="Li C."/>
            <person name="Kuhnert E."/>
            <person name="Cox R.J."/>
            <person name="Crous P.W."/>
            <person name="Spatafora J.W."/>
            <person name="Lail K."/>
            <person name="Amirebrahimi M."/>
            <person name="Lipzen A."/>
            <person name="Pangilinan J."/>
            <person name="Andreopoulos W."/>
            <person name="Hayes R.D."/>
            <person name="Ng V."/>
            <person name="Grigoriev I.V."/>
            <person name="Jackson S.A."/>
            <person name="Sutton T.D.S."/>
            <person name="Dobson A.D.W."/>
            <person name="Rama T."/>
        </authorList>
    </citation>
    <scope>NUCLEOTIDE SEQUENCE</scope>
    <source>
        <strain evidence="6">TS7</strain>
    </source>
</reference>
<feature type="region of interest" description="Disordered" evidence="4">
    <location>
        <begin position="27"/>
        <end position="111"/>
    </location>
</feature>
<evidence type="ECO:0000259" key="5">
    <source>
        <dbReference type="PROSITE" id="PS50075"/>
    </source>
</evidence>
<feature type="compositionally biased region" description="Polar residues" evidence="4">
    <location>
        <begin position="2575"/>
        <end position="2585"/>
    </location>
</feature>
<dbReference type="Gene3D" id="3.30.559.30">
    <property type="entry name" value="Nonribosomal peptide synthetase, condensation domain"/>
    <property type="match status" value="3"/>
</dbReference>
<comment type="caution">
    <text evidence="6">The sequence shown here is derived from an EMBL/GenBank/DDBJ whole genome shotgun (WGS) entry which is preliminary data.</text>
</comment>
<accession>A0A9P7ZGF3</accession>
<sequence length="2622" mass="290917">MQRYGVRVSSEDILRCKTLAELQAHTTSIHDSASNSSQNTSKRTSADTEASLNEPERVFTPTKGRENQESIYGPPPDIDVWKDAPPREGQGAHQQAEEPKSEKALGKEPSNNVQIDLDDTAELVQFLSSVARGEYFCLVRASAGPFEHQLVAFVSTRNQSASEAEGISLPPERDYEAVEGRIKRFYTALREWGGSVPWPDVWVPLHSMITKSNGKPATRALQWWLRNLTEDVEKRVLSLQRLLSLQLLDRPPKGESQIQEQAQQEAPVALPPPAQEQRPAPSREQAAIAEDESGRLEVHEQMADTPDDVEFFPLSAMQQLFFRTSMNLNPKPNSITEPGCRFSQSVLLRVKADSESPDVEAAVEALVNRHSMLRSRFRLTREGWAQVILPESRNTYRYGHHQVTDENEITGVVERAHASINPINGPIFSAEHIRAGDNQQFIFLVAHHLAIDLVSWRIVIHDMDELLREGTLLSNPSIPFSNWIEYQGYEMSHRLVQPKLPFEISPPSLGYWDLDLDGNVYGNTQQFSFALNSELTHSLRTACRQVFRTEPADLLLTALLLSFCQTFPDREAPILWTQEHGRQTKNEDFNIDETVGWFTSLCPISLMANSDSDIMELLKLMKDTRKAIPNSGIPFFNTEFLTPSAPFTTIPVEILFSCVDKMHKLHRKNGVLEPVARPDRVVDTVTSDIGPSVGRVALFEISVAIEDAEARVEAVYIKPQRQNRIEQWLKQFESLAVGAIGKLKMTGPELTLADAPLLRTTYRGLSQIAEDRLEQLGLDNVGEIETIYPINPSQQEILIAQSLDPESFWNHAIYEFSTSERKPVSQGKLCAAWTSIVESHSALRSVFIDSVTEDGLFDQVVLKKISPEMLFLDSESPVETLESLPTLKISSTRPKHRFSVCKTSAKTFVRIDASQAICDSIAIDNLITRLRMAYAEETDEAGDNTLLLQTWLYQATTSDTSQILESWQGLLADTKPCNFPALTSKPSDHIPPRSRPFGLEVKCAELQEFSRQREVEVVYVLQLAWAIVLRVYVGMDHVTFGYEAAGRDEKQMPGIKQEIGSFAAQTPCTVDLNPGRTIIECLHSLGEVAAIARQGRNPTMAEIQHALKLNTDDVFNTCLSMRDFDNARHKYPELDAASFRANLVTSSRTSDTDLSMSTMFIDDHLHADLAFRRMTPAQAQNIVHTFERAIRVILDTPTQNIGTVDLFTDRDYAQLVVQDFESNPVGDKVNTTLPQLILPHAQSRPEAPAICAWDGNMTYHQMTYCVSTLSTYLRNIGITPGMPVPVVLEKSKWAPVIMLAVLKAGGTVVSLDAHDRSAVEASVKQLNSRIVVATDSAWNDIVCIVPNLVIVNERFFSILPPQVSIPARDPTPDHGACIIYSPGKSQSGASRSLFFTHASLCATFKAQGPALKLNRDSRVLQLAAFNIDIALVEILGTMVHGGCICIPSAKDRQDNLAGVLASMNVTWSYMTSTLARRIDPAKVPNLKTLCFRTRRLDEDTRKSWMPNRHVLLAYGAPDICPLGISIAEIKDSNNTTMIPQPLAGRFWILNLEDPKKLMPLGAVGELAIDCPLLTPHKFVPGQIAEAPSRTGTAESPGRMRYLKTGHRVRYLDNKSIQFLSSMRDDVYIDGTRVSVSDIEHQLRRCLGSKYDIVVESVTTHDSIQLLAAFLELGDDLEEGSEDLDQLRARTKERTQLAKALRRASSPTGGAKGLAMEHIPSVFIPLKQFPISSSLKVNRRKLQKMVSIMSYSQLMGVATTANAEEAEAAEKPLPLTHVEERMRHVWAGTLDIPPSKIKSNDSFLRLGGDKYLAKKLVVAARRSSLTVTLNDILGGASLTEVCQAMAAADIKPAEVRRSPQRTESMIDSFKIPNIEENFVKDYVAPQMKVHHREVLDVVEASAYQIHGLETRMYGKKGGIKCLVFNFNGSIRAQKLQTACETLSRLHPIFRTAFAVHDRHVYQVLLDGFRPEFQRYPCPAWCLGSVADNVIAEDQDVDFKPEEPATKFTFLDAGQQSTLIVRLSSAQIDEASVTLLVQELAALYEGHGNVSSRPNFFEYTRAAQGANNQCTIDFWREKLDGAKMTQFVAHAKPCPPASDIQTLRQTIQIDPVSEYGLNFGTVLKAAWAIVLAQYAASSDVVFGVVTQAQNIPLPDRFDTSTMIAPTANIVPMRVRFPDTQETPLDFMRVVQESRTEARAHEGMGILELVQKCTDWPYWTRFSTVVHHRPQPPPDGATTLNMGDTTFTHTVIEPGMQDLPDILIQTTTDGPHTVNFELKYSEGRVPSSFAEDALRVLTIAVDMITSYDTIEKPMVQSAIEITRSAPKIPVAFGSPIVGGDTPKGHQSLPHDERQALQSLISAVWSGVIDPKALGVPDDQVHKANFFDLWGSVLPAQTFADRINAEFVKQPIKGLNKLRVTPAEIIEHPTMAAQYELIVKKMSDAGIVSSITRRKQVMSWANGPNGGNKWSSNNQGAARKSTLGRLRGLQHSGSVRDLGSKAGDWVRRHRSSHKSRDSVGSGPKGVMISEPVPTELPPRALELQHEYNEQNGGRSTPIQNEGRSSTQMILRSDTLGPLNPQSGTAQQPTELAVSPMSPSARRASGDSSSTNEESPVSPLGPAWLAT</sequence>
<dbReference type="Gene3D" id="1.10.1200.10">
    <property type="entry name" value="ACP-like"/>
    <property type="match status" value="1"/>
</dbReference>
<feature type="region of interest" description="Disordered" evidence="4">
    <location>
        <begin position="2482"/>
        <end position="2528"/>
    </location>
</feature>
<feature type="region of interest" description="Disordered" evidence="4">
    <location>
        <begin position="253"/>
        <end position="285"/>
    </location>
</feature>
<evidence type="ECO:0000256" key="3">
    <source>
        <dbReference type="ARBA" id="ARBA00029454"/>
    </source>
</evidence>
<feature type="region of interest" description="Disordered" evidence="4">
    <location>
        <begin position="2569"/>
        <end position="2622"/>
    </location>
</feature>
<name>A0A9P7ZGF3_9HYPO</name>
<evidence type="ECO:0000256" key="2">
    <source>
        <dbReference type="ARBA" id="ARBA00022553"/>
    </source>
</evidence>
<evidence type="ECO:0000313" key="7">
    <source>
        <dbReference type="Proteomes" id="UP000887229"/>
    </source>
</evidence>
<dbReference type="InterPro" id="IPR036736">
    <property type="entry name" value="ACP-like_sf"/>
</dbReference>
<feature type="domain" description="Carrier" evidence="5">
    <location>
        <begin position="1772"/>
        <end position="1848"/>
    </location>
</feature>
<dbReference type="InterPro" id="IPR023213">
    <property type="entry name" value="CAT-like_dom_sf"/>
</dbReference>
<dbReference type="EMBL" id="MU251266">
    <property type="protein sequence ID" value="KAG9251659.1"/>
    <property type="molecule type" value="Genomic_DNA"/>
</dbReference>
<feature type="compositionally biased region" description="Polar residues" evidence="4">
    <location>
        <begin position="27"/>
        <end position="51"/>
    </location>
</feature>
<dbReference type="InterPro" id="IPR001242">
    <property type="entry name" value="Condensation_dom"/>
</dbReference>
<dbReference type="InterPro" id="IPR009081">
    <property type="entry name" value="PP-bd_ACP"/>
</dbReference>
<feature type="compositionally biased region" description="Low complexity" evidence="4">
    <location>
        <begin position="255"/>
        <end position="268"/>
    </location>
</feature>
<comment type="similarity">
    <text evidence="3">Belongs to the NRP synthetase family.</text>
</comment>
<keyword evidence="7" id="KW-1185">Reference proteome</keyword>
<dbReference type="Pfam" id="PF00668">
    <property type="entry name" value="Condensation"/>
    <property type="match status" value="3"/>
</dbReference>
<dbReference type="SUPFAM" id="SSF47336">
    <property type="entry name" value="ACP-like"/>
    <property type="match status" value="1"/>
</dbReference>
<dbReference type="PANTHER" id="PTHR45398">
    <property type="match status" value="1"/>
</dbReference>
<dbReference type="PANTHER" id="PTHR45398:SF1">
    <property type="entry name" value="ENZYME, PUTATIVE (JCVI)-RELATED"/>
    <property type="match status" value="1"/>
</dbReference>
<dbReference type="Gene3D" id="3.30.559.10">
    <property type="entry name" value="Chloramphenicol acetyltransferase-like domain"/>
    <property type="match status" value="3"/>
</dbReference>
<dbReference type="Gene3D" id="3.30.300.30">
    <property type="match status" value="1"/>
</dbReference>
<feature type="compositionally biased region" description="Basic and acidic residues" evidence="4">
    <location>
        <begin position="95"/>
        <end position="106"/>
    </location>
</feature>
<dbReference type="GO" id="GO:0003824">
    <property type="term" value="F:catalytic activity"/>
    <property type="evidence" value="ECO:0007669"/>
    <property type="project" value="InterPro"/>
</dbReference>
<dbReference type="GeneID" id="70297578"/>
<proteinExistence type="inferred from homology"/>
<dbReference type="Proteomes" id="UP000887229">
    <property type="component" value="Unassembled WGS sequence"/>
</dbReference>